<accession>A0A3P1B1P6</accession>
<evidence type="ECO:0000313" key="3">
    <source>
        <dbReference type="Proteomes" id="UP000268372"/>
    </source>
</evidence>
<dbReference type="OrthoDB" id="663527at2"/>
<keyword evidence="1" id="KW-0732">Signal</keyword>
<sequence length="135" mass="16092">MKYLKFLVLFLTIGMLQACPGEDDEILAGKLLITNSSDEDVYYYEDFYVKLLNASGVNLDRLKAQRLIVDNVKELKIYQYHFEKNEKLYLFIYKQSTLDNHPWEEIQEQNIYDKLYVLTLNELNTMNWQVVYDGN</sequence>
<name>A0A3P1B1P6_9FLAO</name>
<dbReference type="PROSITE" id="PS51257">
    <property type="entry name" value="PROKAR_LIPOPROTEIN"/>
    <property type="match status" value="1"/>
</dbReference>
<dbReference type="EMBL" id="RQTJ01000013">
    <property type="protein sequence ID" value="RRA94875.1"/>
    <property type="molecule type" value="Genomic_DNA"/>
</dbReference>
<proteinExistence type="predicted"/>
<feature type="chain" id="PRO_5018109493" description="Lipoprotein" evidence="1">
    <location>
        <begin position="19"/>
        <end position="135"/>
    </location>
</feature>
<dbReference type="RefSeq" id="WP_124899299.1">
    <property type="nucleotide sequence ID" value="NZ_RQTJ01000013.1"/>
</dbReference>
<dbReference type="Proteomes" id="UP000268372">
    <property type="component" value="Unassembled WGS sequence"/>
</dbReference>
<evidence type="ECO:0000313" key="2">
    <source>
        <dbReference type="EMBL" id="RRA94875.1"/>
    </source>
</evidence>
<comment type="caution">
    <text evidence="2">The sequence shown here is derived from an EMBL/GenBank/DDBJ whole genome shotgun (WGS) entry which is preliminary data.</text>
</comment>
<reference evidence="2 3" key="1">
    <citation type="submission" date="2018-11" db="EMBL/GenBank/DDBJ databases">
        <title>Flavobacterium sp. nov., YIM 102796 draft genome.</title>
        <authorList>
            <person name="Li G."/>
            <person name="Jiang Y."/>
        </authorList>
    </citation>
    <scope>NUCLEOTIDE SEQUENCE [LARGE SCALE GENOMIC DNA]</scope>
    <source>
        <strain evidence="2 3">YIM 102796</strain>
    </source>
</reference>
<protein>
    <recommendedName>
        <fullName evidence="4">Lipoprotein</fullName>
    </recommendedName>
</protein>
<dbReference type="AlphaFoldDB" id="A0A3P1B1P6"/>
<keyword evidence="3" id="KW-1185">Reference proteome</keyword>
<organism evidence="2 3">
    <name type="scientific">Paenimyroides viscosum</name>
    <dbReference type="NCBI Taxonomy" id="2488729"/>
    <lineage>
        <taxon>Bacteria</taxon>
        <taxon>Pseudomonadati</taxon>
        <taxon>Bacteroidota</taxon>
        <taxon>Flavobacteriia</taxon>
        <taxon>Flavobacteriales</taxon>
        <taxon>Flavobacteriaceae</taxon>
        <taxon>Paenimyroides</taxon>
    </lineage>
</organism>
<evidence type="ECO:0008006" key="4">
    <source>
        <dbReference type="Google" id="ProtNLM"/>
    </source>
</evidence>
<evidence type="ECO:0000256" key="1">
    <source>
        <dbReference type="SAM" id="SignalP"/>
    </source>
</evidence>
<feature type="signal peptide" evidence="1">
    <location>
        <begin position="1"/>
        <end position="18"/>
    </location>
</feature>
<gene>
    <name evidence="2" type="ORF">EG242_07595</name>
</gene>